<accession>A0A430AGC4</accession>
<feature type="compositionally biased region" description="Basic and acidic residues" evidence="1">
    <location>
        <begin position="1"/>
        <end position="18"/>
    </location>
</feature>
<dbReference type="RefSeq" id="WP_126823987.1">
    <property type="nucleotide sequence ID" value="NZ_JBHLWU010000002.1"/>
</dbReference>
<evidence type="ECO:0000256" key="1">
    <source>
        <dbReference type="SAM" id="MobiDB-lite"/>
    </source>
</evidence>
<evidence type="ECO:0000313" key="3">
    <source>
        <dbReference type="Proteomes" id="UP000288669"/>
    </source>
</evidence>
<feature type="region of interest" description="Disordered" evidence="1">
    <location>
        <begin position="1"/>
        <end position="78"/>
    </location>
</feature>
<feature type="compositionally biased region" description="Basic and acidic residues" evidence="1">
    <location>
        <begin position="41"/>
        <end position="54"/>
    </location>
</feature>
<evidence type="ECO:0000313" key="2">
    <source>
        <dbReference type="EMBL" id="RSU06904.1"/>
    </source>
</evidence>
<gene>
    <name evidence="2" type="ORF">CBF30_06490</name>
</gene>
<protein>
    <submittedName>
        <fullName evidence="2">Uncharacterized protein</fullName>
    </submittedName>
</protein>
<sequence>MNPEDKKKIRELHKKDKAGNLNQIKSIGQKNVQNNVQNKHSKGDSKETLFEKTKNAKTQSKNKHVSSKIGRSEKNHER</sequence>
<proteinExistence type="predicted"/>
<comment type="caution">
    <text evidence="2">The sequence shown here is derived from an EMBL/GenBank/DDBJ whole genome shotgun (WGS) entry which is preliminary data.</text>
</comment>
<reference evidence="2 3" key="1">
    <citation type="submission" date="2017-05" db="EMBL/GenBank/DDBJ databases">
        <title>Vagococcus spp. assemblies.</title>
        <authorList>
            <person name="Gulvik C.A."/>
        </authorList>
    </citation>
    <scope>NUCLEOTIDE SEQUENCE [LARGE SCALE GENOMIC DNA]</scope>
    <source>
        <strain evidence="2 3">DSM 24756</strain>
    </source>
</reference>
<keyword evidence="3" id="KW-1185">Reference proteome</keyword>
<dbReference type="EMBL" id="NGJZ01000002">
    <property type="protein sequence ID" value="RSU06904.1"/>
    <property type="molecule type" value="Genomic_DNA"/>
</dbReference>
<dbReference type="Proteomes" id="UP000288669">
    <property type="component" value="Unassembled WGS sequence"/>
</dbReference>
<dbReference type="AlphaFoldDB" id="A0A430AGC4"/>
<organism evidence="2 3">
    <name type="scientific">Vagococcus entomophilus</name>
    <dbReference type="NCBI Taxonomy" id="1160095"/>
    <lineage>
        <taxon>Bacteria</taxon>
        <taxon>Bacillati</taxon>
        <taxon>Bacillota</taxon>
        <taxon>Bacilli</taxon>
        <taxon>Lactobacillales</taxon>
        <taxon>Enterococcaceae</taxon>
        <taxon>Vagococcus</taxon>
    </lineage>
</organism>
<feature type="compositionally biased region" description="Low complexity" evidence="1">
    <location>
        <begin position="29"/>
        <end position="38"/>
    </location>
</feature>
<name>A0A430AGC4_9ENTE</name>